<evidence type="ECO:0000313" key="1">
    <source>
        <dbReference type="EMBL" id="PZD70236.1"/>
    </source>
</evidence>
<organism evidence="1 2">
    <name type="scientific">Acaryochloris thomasi RCC1774</name>
    <dbReference type="NCBI Taxonomy" id="1764569"/>
    <lineage>
        <taxon>Bacteria</taxon>
        <taxon>Bacillati</taxon>
        <taxon>Cyanobacteriota</taxon>
        <taxon>Cyanophyceae</taxon>
        <taxon>Acaryochloridales</taxon>
        <taxon>Acaryochloridaceae</taxon>
        <taxon>Acaryochloris</taxon>
        <taxon>Acaryochloris thomasi</taxon>
    </lineage>
</organism>
<name>A0A2W1J7R7_9CYAN</name>
<protein>
    <submittedName>
        <fullName evidence="1">Uncharacterized protein</fullName>
    </submittedName>
</protein>
<reference evidence="1 2" key="1">
    <citation type="journal article" date="2018" name="Sci. Rep.">
        <title>A novel species of the marine cyanobacterium Acaryochloris with a unique pigment content and lifestyle.</title>
        <authorList>
            <person name="Partensky F."/>
            <person name="Six C."/>
            <person name="Ratin M."/>
            <person name="Garczarek L."/>
            <person name="Vaulot D."/>
            <person name="Probert I."/>
            <person name="Calteau A."/>
            <person name="Gourvil P."/>
            <person name="Marie D."/>
            <person name="Grebert T."/>
            <person name="Bouchier C."/>
            <person name="Le Panse S."/>
            <person name="Gachenot M."/>
            <person name="Rodriguez F."/>
            <person name="Garrido J.L."/>
        </authorList>
    </citation>
    <scope>NUCLEOTIDE SEQUENCE [LARGE SCALE GENOMIC DNA]</scope>
    <source>
        <strain evidence="1 2">RCC1774</strain>
    </source>
</reference>
<comment type="caution">
    <text evidence="1">The sequence shown here is derived from an EMBL/GenBank/DDBJ whole genome shotgun (WGS) entry which is preliminary data.</text>
</comment>
<evidence type="ECO:0000313" key="2">
    <source>
        <dbReference type="Proteomes" id="UP000248857"/>
    </source>
</evidence>
<dbReference type="EMBL" id="PQWO01000048">
    <property type="protein sequence ID" value="PZD70236.1"/>
    <property type="molecule type" value="Genomic_DNA"/>
</dbReference>
<accession>A0A2W1J7R7</accession>
<gene>
    <name evidence="1" type="ORF">C1752_15928</name>
</gene>
<sequence>MLTLMRSWKWRQRGTGYLRDGRLKEGSCSRDPVLTDMIATILIDSLSMVNNSSPDSDTQNYSNANLGESAALRDLALRLLKYNLPHPEGLVQVEPQLLVKQLPEEWLTEMEIPFPEGSQILGSLVQDRAVVLFETCFTVEEVSQFYRNQMQALGWNLVELQLGSGFLSVERAQRKVFCRSSTGPSLNVSSKAMPNERTEVRLDLEPERKLGSICAVRDYHQCFQRNVLPKLVHLPNAQSLGGGAFSSEGRAMNACDIIRTEATLASLVAHYVPQIEQANWTETGRHQNNLFNWSSWSLIDENQNDWRGVFLILQIKDIQSCYYLHMQASCINSI</sequence>
<dbReference type="Proteomes" id="UP000248857">
    <property type="component" value="Unassembled WGS sequence"/>
</dbReference>
<dbReference type="AlphaFoldDB" id="A0A2W1J7R7"/>
<keyword evidence="2" id="KW-1185">Reference proteome</keyword>
<proteinExistence type="predicted"/>